<dbReference type="SUPFAM" id="SSF144232">
    <property type="entry name" value="HIT/MYND zinc finger-like"/>
    <property type="match status" value="1"/>
</dbReference>
<dbReference type="GO" id="GO:0008270">
    <property type="term" value="F:zinc ion binding"/>
    <property type="evidence" value="ECO:0007669"/>
    <property type="project" value="UniProtKB-KW"/>
</dbReference>
<dbReference type="PROSITE" id="PS50865">
    <property type="entry name" value="ZF_MYND_2"/>
    <property type="match status" value="1"/>
</dbReference>
<comment type="caution">
    <text evidence="6">The sequence shown here is derived from an EMBL/GenBank/DDBJ whole genome shotgun (WGS) entry which is preliminary data.</text>
</comment>
<keyword evidence="3" id="KW-0862">Zinc</keyword>
<dbReference type="EMBL" id="JAFCMP010000526">
    <property type="protein sequence ID" value="KAG5177279.1"/>
    <property type="molecule type" value="Genomic_DNA"/>
</dbReference>
<keyword evidence="7" id="KW-1185">Reference proteome</keyword>
<gene>
    <name evidence="6" type="ORF">JKP88DRAFT_332877</name>
</gene>
<evidence type="ECO:0000313" key="6">
    <source>
        <dbReference type="EMBL" id="KAG5177279.1"/>
    </source>
</evidence>
<sequence length="196" mass="21911">MSRVCASCSTEGAQGTLQRCGRCKQALYCDRTCQKAHWADHKKACLARGLDGKPPRRDITFTIGEGEDERHYISLESPDEALAEMHDADEVVIAEKHIVVELTYPLSGTFRFKLHADTAAGFTRRGLVKRISDTYHQVFYRDEERTQSRSPPCSGFLINRGFSDGKYGIWGHVLGDLVLHTVSRDKDGTYGLGIDS</sequence>
<reference evidence="6" key="1">
    <citation type="submission" date="2021-02" db="EMBL/GenBank/DDBJ databases">
        <title>First Annotated Genome of the Yellow-green Alga Tribonema minus.</title>
        <authorList>
            <person name="Mahan K.M."/>
        </authorList>
    </citation>
    <scope>NUCLEOTIDE SEQUENCE</scope>
    <source>
        <strain evidence="6">UTEX B ZZ1240</strain>
    </source>
</reference>
<dbReference type="Proteomes" id="UP000664859">
    <property type="component" value="Unassembled WGS sequence"/>
</dbReference>
<keyword evidence="2 4" id="KW-0863">Zinc-finger</keyword>
<evidence type="ECO:0000256" key="3">
    <source>
        <dbReference type="ARBA" id="ARBA00022833"/>
    </source>
</evidence>
<dbReference type="PROSITE" id="PS01360">
    <property type="entry name" value="ZF_MYND_1"/>
    <property type="match status" value="1"/>
</dbReference>
<dbReference type="Pfam" id="PF01753">
    <property type="entry name" value="zf-MYND"/>
    <property type="match status" value="1"/>
</dbReference>
<evidence type="ECO:0000256" key="4">
    <source>
        <dbReference type="PROSITE-ProRule" id="PRU00134"/>
    </source>
</evidence>
<accession>A0A836C979</accession>
<dbReference type="OrthoDB" id="58802at2759"/>
<keyword evidence="1" id="KW-0479">Metal-binding</keyword>
<dbReference type="PANTHER" id="PTHR37515">
    <property type="entry name" value="YALI0C09240P"/>
    <property type="match status" value="1"/>
</dbReference>
<dbReference type="AlphaFoldDB" id="A0A836C979"/>
<evidence type="ECO:0000313" key="7">
    <source>
        <dbReference type="Proteomes" id="UP000664859"/>
    </source>
</evidence>
<organism evidence="6 7">
    <name type="scientific">Tribonema minus</name>
    <dbReference type="NCBI Taxonomy" id="303371"/>
    <lineage>
        <taxon>Eukaryota</taxon>
        <taxon>Sar</taxon>
        <taxon>Stramenopiles</taxon>
        <taxon>Ochrophyta</taxon>
        <taxon>PX clade</taxon>
        <taxon>Xanthophyceae</taxon>
        <taxon>Tribonematales</taxon>
        <taxon>Tribonemataceae</taxon>
        <taxon>Tribonema</taxon>
    </lineage>
</organism>
<feature type="domain" description="MYND-type" evidence="5">
    <location>
        <begin position="5"/>
        <end position="45"/>
    </location>
</feature>
<protein>
    <recommendedName>
        <fullName evidence="5">MYND-type domain-containing protein</fullName>
    </recommendedName>
</protein>
<evidence type="ECO:0000259" key="5">
    <source>
        <dbReference type="PROSITE" id="PS50865"/>
    </source>
</evidence>
<proteinExistence type="predicted"/>
<dbReference type="PANTHER" id="PTHR37515:SF2">
    <property type="entry name" value="YALI0C09240P"/>
    <property type="match status" value="1"/>
</dbReference>
<dbReference type="Gene3D" id="6.10.140.2220">
    <property type="match status" value="1"/>
</dbReference>
<name>A0A836C979_9STRA</name>
<evidence type="ECO:0000256" key="1">
    <source>
        <dbReference type="ARBA" id="ARBA00022723"/>
    </source>
</evidence>
<evidence type="ECO:0000256" key="2">
    <source>
        <dbReference type="ARBA" id="ARBA00022771"/>
    </source>
</evidence>
<dbReference type="InterPro" id="IPR002893">
    <property type="entry name" value="Znf_MYND"/>
</dbReference>